<dbReference type="EMBL" id="SRLO01000479">
    <property type="protein sequence ID" value="TNN54612.1"/>
    <property type="molecule type" value="Genomic_DNA"/>
</dbReference>
<feature type="region of interest" description="Disordered" evidence="1">
    <location>
        <begin position="109"/>
        <end position="128"/>
    </location>
</feature>
<gene>
    <name evidence="2" type="ORF">EYF80_035174</name>
</gene>
<feature type="compositionally biased region" description="Low complexity" evidence="1">
    <location>
        <begin position="88"/>
        <end position="97"/>
    </location>
</feature>
<evidence type="ECO:0000256" key="1">
    <source>
        <dbReference type="SAM" id="MobiDB-lite"/>
    </source>
</evidence>
<protein>
    <submittedName>
        <fullName evidence="2">Uncharacterized protein</fullName>
    </submittedName>
</protein>
<dbReference type="AlphaFoldDB" id="A0A4Z2GPJ6"/>
<keyword evidence="3" id="KW-1185">Reference proteome</keyword>
<dbReference type="Proteomes" id="UP000314294">
    <property type="component" value="Unassembled WGS sequence"/>
</dbReference>
<accession>A0A4Z2GPJ6</accession>
<evidence type="ECO:0000313" key="2">
    <source>
        <dbReference type="EMBL" id="TNN54612.1"/>
    </source>
</evidence>
<organism evidence="2 3">
    <name type="scientific">Liparis tanakae</name>
    <name type="common">Tanaka's snailfish</name>
    <dbReference type="NCBI Taxonomy" id="230148"/>
    <lineage>
        <taxon>Eukaryota</taxon>
        <taxon>Metazoa</taxon>
        <taxon>Chordata</taxon>
        <taxon>Craniata</taxon>
        <taxon>Vertebrata</taxon>
        <taxon>Euteleostomi</taxon>
        <taxon>Actinopterygii</taxon>
        <taxon>Neopterygii</taxon>
        <taxon>Teleostei</taxon>
        <taxon>Neoteleostei</taxon>
        <taxon>Acanthomorphata</taxon>
        <taxon>Eupercaria</taxon>
        <taxon>Perciformes</taxon>
        <taxon>Cottioidei</taxon>
        <taxon>Cottales</taxon>
        <taxon>Liparidae</taxon>
        <taxon>Liparis</taxon>
    </lineage>
</organism>
<reference evidence="2 3" key="1">
    <citation type="submission" date="2019-03" db="EMBL/GenBank/DDBJ databases">
        <title>First draft genome of Liparis tanakae, snailfish: a comprehensive survey of snailfish specific genes.</title>
        <authorList>
            <person name="Kim W."/>
            <person name="Song I."/>
            <person name="Jeong J.-H."/>
            <person name="Kim D."/>
            <person name="Kim S."/>
            <person name="Ryu S."/>
            <person name="Song J.Y."/>
            <person name="Lee S.K."/>
        </authorList>
    </citation>
    <scope>NUCLEOTIDE SEQUENCE [LARGE SCALE GENOMIC DNA]</scope>
    <source>
        <tissue evidence="2">Muscle</tissue>
    </source>
</reference>
<feature type="compositionally biased region" description="Polar residues" evidence="1">
    <location>
        <begin position="73"/>
        <end position="87"/>
    </location>
</feature>
<evidence type="ECO:0000313" key="3">
    <source>
        <dbReference type="Proteomes" id="UP000314294"/>
    </source>
</evidence>
<sequence length="128" mass="14106">METYPGVAVILYLTTDESPCSPQMRPRTGLGVAIRSSTLPGDLKHHGAQLVYRLQGTEAQNKLKEPNDFGNRCFTSNTTPTASWNMGSTSRWPSSSSRRARQIQYLENFWDTGGSRERTSLTGPGGQP</sequence>
<proteinExistence type="predicted"/>
<comment type="caution">
    <text evidence="2">The sequence shown here is derived from an EMBL/GenBank/DDBJ whole genome shotgun (WGS) entry which is preliminary data.</text>
</comment>
<feature type="region of interest" description="Disordered" evidence="1">
    <location>
        <begin position="63"/>
        <end position="98"/>
    </location>
</feature>
<name>A0A4Z2GPJ6_9TELE</name>